<dbReference type="AlphaFoldDB" id="A0A0E9R5W9"/>
<reference evidence="1" key="2">
    <citation type="journal article" date="2015" name="Fish Shellfish Immunol.">
        <title>Early steps in the European eel (Anguilla anguilla)-Vibrio vulnificus interaction in the gills: Role of the RtxA13 toxin.</title>
        <authorList>
            <person name="Callol A."/>
            <person name="Pajuelo D."/>
            <person name="Ebbesson L."/>
            <person name="Teles M."/>
            <person name="MacKenzie S."/>
            <person name="Amaro C."/>
        </authorList>
    </citation>
    <scope>NUCLEOTIDE SEQUENCE</scope>
</reference>
<sequence>MASGYIVWGYCGVFYASVTARTKTCIVCLFSRISTSYLYIQYI</sequence>
<name>A0A0E9R5W9_ANGAN</name>
<accession>A0A0E9R5W9</accession>
<dbReference type="EMBL" id="GBXM01084021">
    <property type="protein sequence ID" value="JAH24556.1"/>
    <property type="molecule type" value="Transcribed_RNA"/>
</dbReference>
<evidence type="ECO:0000313" key="1">
    <source>
        <dbReference type="EMBL" id="JAH24556.1"/>
    </source>
</evidence>
<organism evidence="1">
    <name type="scientific">Anguilla anguilla</name>
    <name type="common">European freshwater eel</name>
    <name type="synonym">Muraena anguilla</name>
    <dbReference type="NCBI Taxonomy" id="7936"/>
    <lineage>
        <taxon>Eukaryota</taxon>
        <taxon>Metazoa</taxon>
        <taxon>Chordata</taxon>
        <taxon>Craniata</taxon>
        <taxon>Vertebrata</taxon>
        <taxon>Euteleostomi</taxon>
        <taxon>Actinopterygii</taxon>
        <taxon>Neopterygii</taxon>
        <taxon>Teleostei</taxon>
        <taxon>Anguilliformes</taxon>
        <taxon>Anguillidae</taxon>
        <taxon>Anguilla</taxon>
    </lineage>
</organism>
<reference evidence="1" key="1">
    <citation type="submission" date="2014-11" db="EMBL/GenBank/DDBJ databases">
        <authorList>
            <person name="Amaro Gonzalez C."/>
        </authorList>
    </citation>
    <scope>NUCLEOTIDE SEQUENCE</scope>
</reference>
<proteinExistence type="predicted"/>
<protein>
    <submittedName>
        <fullName evidence="1">Uncharacterized protein</fullName>
    </submittedName>
</protein>